<evidence type="ECO:0000256" key="3">
    <source>
        <dbReference type="ARBA" id="ARBA00029631"/>
    </source>
</evidence>
<evidence type="ECO:0000313" key="6">
    <source>
        <dbReference type="Proteomes" id="UP001165122"/>
    </source>
</evidence>
<protein>
    <recommendedName>
        <fullName evidence="2">Mitochondrial fission process protein 1</fullName>
    </recommendedName>
    <alternativeName>
        <fullName evidence="3">Mitochondrial 18 kDa protein</fullName>
    </alternativeName>
</protein>
<reference evidence="6" key="1">
    <citation type="journal article" date="2023" name="Commun. Biol.">
        <title>Genome analysis of Parmales, the sister group of diatoms, reveals the evolutionary specialization of diatoms from phago-mixotrophs to photoautotrophs.</title>
        <authorList>
            <person name="Ban H."/>
            <person name="Sato S."/>
            <person name="Yoshikawa S."/>
            <person name="Yamada K."/>
            <person name="Nakamura Y."/>
            <person name="Ichinomiya M."/>
            <person name="Sato N."/>
            <person name="Blanc-Mathieu R."/>
            <person name="Endo H."/>
            <person name="Kuwata A."/>
            <person name="Ogata H."/>
        </authorList>
    </citation>
    <scope>NUCLEOTIDE SEQUENCE [LARGE SCALE GENOMIC DNA]</scope>
    <source>
        <strain evidence="6">NIES 3700</strain>
    </source>
</reference>
<sequence length="189" mass="20823">MPFNSDAPSSQRPTEDRLTYLLRLTSSPYTPPSSPPKSSSKSSLSPVNIWRLPPLRYLGYINELGETLKPHLSTSTSFIYPLSYLMATGYVVTDSYVHAGMEKEKGKGWGISFADGFTWQIFASVLIPGFVINRTVAGVTAVALNRGMALKKSQNLGSIVGLGVIPVIVKPIDEFVEWGMDVSVRRFYK</sequence>
<proteinExistence type="inferred from homology"/>
<dbReference type="OrthoDB" id="424969at2759"/>
<comment type="caution">
    <text evidence="5">The sequence shown here is derived from an EMBL/GenBank/DDBJ whole genome shotgun (WGS) entry which is preliminary data.</text>
</comment>
<comment type="similarity">
    <text evidence="1">Belongs to the MTFP1 family.</text>
</comment>
<dbReference type="Proteomes" id="UP001165122">
    <property type="component" value="Unassembled WGS sequence"/>
</dbReference>
<organism evidence="5 6">
    <name type="scientific">Triparma laevis f. longispina</name>
    <dbReference type="NCBI Taxonomy" id="1714387"/>
    <lineage>
        <taxon>Eukaryota</taxon>
        <taxon>Sar</taxon>
        <taxon>Stramenopiles</taxon>
        <taxon>Ochrophyta</taxon>
        <taxon>Bolidophyceae</taxon>
        <taxon>Parmales</taxon>
        <taxon>Triparmaceae</taxon>
        <taxon>Triparma</taxon>
    </lineage>
</organism>
<evidence type="ECO:0000256" key="4">
    <source>
        <dbReference type="SAM" id="MobiDB-lite"/>
    </source>
</evidence>
<dbReference type="PANTHER" id="PTHR11001:SF2">
    <property type="entry name" value="MITOCHONDRIAL FISSION PROCESS PROTEIN 1"/>
    <property type="match status" value="1"/>
</dbReference>
<feature type="compositionally biased region" description="Low complexity" evidence="4">
    <location>
        <begin position="36"/>
        <end position="45"/>
    </location>
</feature>
<evidence type="ECO:0000313" key="5">
    <source>
        <dbReference type="EMBL" id="GMH51009.1"/>
    </source>
</evidence>
<name>A0A9W6ZI84_9STRA</name>
<dbReference type="InterPro" id="IPR019560">
    <property type="entry name" value="Mitochondrial_18_kDa_protein"/>
</dbReference>
<accession>A0A9W6ZI84</accession>
<evidence type="ECO:0000256" key="2">
    <source>
        <dbReference type="ARBA" id="ARBA00017835"/>
    </source>
</evidence>
<gene>
    <name evidence="5" type="ORF">TrLO_g12741</name>
</gene>
<dbReference type="PANTHER" id="PTHR11001">
    <property type="entry name" value="MITOCHONDRIAL FISSION PROCESS PROTEIN 1"/>
    <property type="match status" value="1"/>
</dbReference>
<evidence type="ECO:0000256" key="1">
    <source>
        <dbReference type="ARBA" id="ARBA00009224"/>
    </source>
</evidence>
<feature type="region of interest" description="Disordered" evidence="4">
    <location>
        <begin position="25"/>
        <end position="45"/>
    </location>
</feature>
<dbReference type="GO" id="GO:0005739">
    <property type="term" value="C:mitochondrion"/>
    <property type="evidence" value="ECO:0007669"/>
    <property type="project" value="TreeGrafter"/>
</dbReference>
<dbReference type="EMBL" id="BRXW01000400">
    <property type="protein sequence ID" value="GMH51009.1"/>
    <property type="molecule type" value="Genomic_DNA"/>
</dbReference>
<dbReference type="GO" id="GO:0000266">
    <property type="term" value="P:mitochondrial fission"/>
    <property type="evidence" value="ECO:0007669"/>
    <property type="project" value="TreeGrafter"/>
</dbReference>
<dbReference type="AlphaFoldDB" id="A0A9W6ZI84"/>
<keyword evidence="6" id="KW-1185">Reference proteome</keyword>